<dbReference type="InterPro" id="IPR036439">
    <property type="entry name" value="Dockerin_dom_sf"/>
</dbReference>
<dbReference type="PROSITE" id="PS00018">
    <property type="entry name" value="EF_HAND_1"/>
    <property type="match status" value="1"/>
</dbReference>
<dbReference type="RefSeq" id="WP_154327388.1">
    <property type="nucleotide sequence ID" value="NZ_CP045696.1"/>
</dbReference>
<feature type="signal peptide" evidence="1">
    <location>
        <begin position="1"/>
        <end position="19"/>
    </location>
</feature>
<dbReference type="PANTHER" id="PTHR41775:SF1">
    <property type="entry name" value="PEPTIDASE M6-LIKE DOMAIN-CONTAINING PROTEIN"/>
    <property type="match status" value="1"/>
</dbReference>
<dbReference type="SUPFAM" id="SSF63446">
    <property type="entry name" value="Type I dockerin domain"/>
    <property type="match status" value="1"/>
</dbReference>
<reference evidence="3 4" key="1">
    <citation type="submission" date="2019-08" db="EMBL/GenBank/DDBJ databases">
        <title>In-depth cultivation of the pig gut microbiome towards novel bacterial diversity and tailored functional studies.</title>
        <authorList>
            <person name="Wylensek D."/>
            <person name="Hitch T.C.A."/>
            <person name="Clavel T."/>
        </authorList>
    </citation>
    <scope>NUCLEOTIDE SEQUENCE [LARGE SCALE GENOMIC DNA]</scope>
    <source>
        <strain evidence="3 4">Oil-RF-744-WCA-WT-10</strain>
    </source>
</reference>
<dbReference type="Pfam" id="PF00404">
    <property type="entry name" value="Dockerin_1"/>
    <property type="match status" value="1"/>
</dbReference>
<dbReference type="NCBIfam" id="TIGR03296">
    <property type="entry name" value="M6dom_TIGR03296"/>
    <property type="match status" value="1"/>
</dbReference>
<dbReference type="InterPro" id="IPR016134">
    <property type="entry name" value="Dockerin_dom"/>
</dbReference>
<evidence type="ECO:0000313" key="3">
    <source>
        <dbReference type="EMBL" id="MSS16586.1"/>
    </source>
</evidence>
<dbReference type="PANTHER" id="PTHR41775">
    <property type="entry name" value="SECRETED PROTEIN-RELATED"/>
    <property type="match status" value="1"/>
</dbReference>
<feature type="chain" id="PRO_5026683274" evidence="1">
    <location>
        <begin position="20"/>
        <end position="731"/>
    </location>
</feature>
<dbReference type="PROSITE" id="PS51766">
    <property type="entry name" value="DOCKERIN"/>
    <property type="match status" value="1"/>
</dbReference>
<dbReference type="EMBL" id="VULT01000003">
    <property type="protein sequence ID" value="MSS16586.1"/>
    <property type="molecule type" value="Genomic_DNA"/>
</dbReference>
<dbReference type="InterPro" id="IPR018247">
    <property type="entry name" value="EF_Hand_1_Ca_BS"/>
</dbReference>
<keyword evidence="3" id="KW-0645">Protease</keyword>
<keyword evidence="3" id="KW-0378">Hydrolase</keyword>
<evidence type="ECO:0000259" key="2">
    <source>
        <dbReference type="PROSITE" id="PS51766"/>
    </source>
</evidence>
<evidence type="ECO:0000256" key="1">
    <source>
        <dbReference type="SAM" id="SignalP"/>
    </source>
</evidence>
<dbReference type="InterPro" id="IPR002105">
    <property type="entry name" value="Dockerin_1_rpt"/>
</dbReference>
<dbReference type="Gene3D" id="1.10.1330.10">
    <property type="entry name" value="Dockerin domain"/>
    <property type="match status" value="1"/>
</dbReference>
<comment type="caution">
    <text evidence="3">The sequence shown here is derived from an EMBL/GenBank/DDBJ whole genome shotgun (WGS) entry which is preliminary data.</text>
</comment>
<dbReference type="Pfam" id="PF05547">
    <property type="entry name" value="Peptidase_M6"/>
    <property type="match status" value="1"/>
</dbReference>
<feature type="domain" description="Dockerin" evidence="2">
    <location>
        <begin position="672"/>
        <end position="731"/>
    </location>
</feature>
<dbReference type="AlphaFoldDB" id="A0A6L5XC05"/>
<name>A0A6L5XC05_9BACT</name>
<protein>
    <submittedName>
        <fullName evidence="3">M6 family metalloprotease domain-containing protein</fullName>
    </submittedName>
</protein>
<dbReference type="GO" id="GO:0006508">
    <property type="term" value="P:proteolysis"/>
    <property type="evidence" value="ECO:0007669"/>
    <property type="project" value="UniProtKB-KW"/>
</dbReference>
<accession>A0A6L5XC05</accession>
<dbReference type="InterPro" id="IPR008757">
    <property type="entry name" value="Peptidase_M6-like_domain"/>
</dbReference>
<dbReference type="GO" id="GO:0004553">
    <property type="term" value="F:hydrolase activity, hydrolyzing O-glycosyl compounds"/>
    <property type="evidence" value="ECO:0007669"/>
    <property type="project" value="InterPro"/>
</dbReference>
<organism evidence="3 4">
    <name type="scientific">Sodaliphilus pleomorphus</name>
    <dbReference type="NCBI Taxonomy" id="2606626"/>
    <lineage>
        <taxon>Bacteria</taxon>
        <taxon>Pseudomonadati</taxon>
        <taxon>Bacteroidota</taxon>
        <taxon>Bacteroidia</taxon>
        <taxon>Bacteroidales</taxon>
        <taxon>Muribaculaceae</taxon>
        <taxon>Sodaliphilus</taxon>
    </lineage>
</organism>
<evidence type="ECO:0000313" key="4">
    <source>
        <dbReference type="Proteomes" id="UP000483362"/>
    </source>
</evidence>
<dbReference type="SUPFAM" id="SSF55486">
    <property type="entry name" value="Metalloproteases ('zincins'), catalytic domain"/>
    <property type="match status" value="1"/>
</dbReference>
<keyword evidence="4" id="KW-1185">Reference proteome</keyword>
<sequence>MKKFFLLLMGLLSAVSAMAIPACPTPATVTQPDGSTLTLMLQGDEYYHFNTTLDGYTVVKNAQGAYVYAAQSGRRLVATSVVAHDAAARTAAETASLQATARFLVDADAWSQGQKSKARSRNARRKLLRDDLLDYSKFRGLVILINYSDRKFAVDSTFYEATLNDKDFTGITVNGRYESYTGSVRDYFYDNSNGVFDPHFDVYGPVDVDYASTDGNENYASIFLSAINKLDGAVDFSKYDTDDDGTVDMIYFIVAGYTSNYSGNNSSYLWPHMSSLSYYSSQAYDGVYLGRYASSGEYYGWESQGRNKHDGIGTICHEFSHVLGLEDLYDTDYGESGGQSDHPGAWEVMAGGSYNNYGRNPVGYSLFERTVLGFATPDTLQAGKHYTMGALNATNHGYVLTTQEPTTTFYLENRQRTKWDSYLPGHGMLVSRVDMSDLGVWASNQVNCNPSHNYYVVLRAGNAKGGSASDPFPGTAGVTKLTNTTQPNLRTWGNSMSQMLLDNIAEQEGIISFDVKADGSIKKIVEDFEAMPATSATTASGVQGNFTTWSFTRAGVAAPASEAVRNGEHAVAMKMPGAVSMAEPLAFDPFQIEATVYNTSNSAATFKLYYLVPGDSAADWKEYAGSDVAVPAKSSLKAQWNVTLTGPVQYRILQSGGSKSLPCYIDDITFSYFPVDGDVNLDGVTNVSDVSALTNVVLGATPLYAPLSDLNANGSVDVSDVTTLINMVLGN</sequence>
<dbReference type="Proteomes" id="UP000483362">
    <property type="component" value="Unassembled WGS sequence"/>
</dbReference>
<dbReference type="CDD" id="cd14256">
    <property type="entry name" value="Dockerin_I"/>
    <property type="match status" value="1"/>
</dbReference>
<proteinExistence type="predicted"/>
<keyword evidence="1" id="KW-0732">Signal</keyword>
<dbReference type="GO" id="GO:0008237">
    <property type="term" value="F:metallopeptidase activity"/>
    <property type="evidence" value="ECO:0007669"/>
    <property type="project" value="UniProtKB-KW"/>
</dbReference>
<keyword evidence="3" id="KW-0482">Metalloprotease</keyword>
<gene>
    <name evidence="3" type="ORF">FYJ29_02185</name>
</gene>
<dbReference type="GO" id="GO:0000272">
    <property type="term" value="P:polysaccharide catabolic process"/>
    <property type="evidence" value="ECO:0007669"/>
    <property type="project" value="InterPro"/>
</dbReference>